<feature type="domain" description="Rod shape-determining protein MreC beta-barrel core" evidence="7">
    <location>
        <begin position="113"/>
        <end position="260"/>
    </location>
</feature>
<dbReference type="Gene3D" id="2.40.10.350">
    <property type="entry name" value="Rod shape-determining protein MreC, domain 2"/>
    <property type="match status" value="1"/>
</dbReference>
<keyword evidence="6" id="KW-0812">Transmembrane</keyword>
<evidence type="ECO:0000313" key="8">
    <source>
        <dbReference type="EMBL" id="TYQ00439.1"/>
    </source>
</evidence>
<comment type="caution">
    <text evidence="8">The sequence shown here is derived from an EMBL/GenBank/DDBJ whole genome shotgun (WGS) entry which is preliminary data.</text>
</comment>
<evidence type="ECO:0000313" key="9">
    <source>
        <dbReference type="Proteomes" id="UP000323136"/>
    </source>
</evidence>
<dbReference type="GO" id="GO:0005886">
    <property type="term" value="C:plasma membrane"/>
    <property type="evidence" value="ECO:0007669"/>
    <property type="project" value="TreeGrafter"/>
</dbReference>
<evidence type="ECO:0000256" key="1">
    <source>
        <dbReference type="ARBA" id="ARBA00009369"/>
    </source>
</evidence>
<accession>A0A5S5DYX1</accession>
<dbReference type="PANTHER" id="PTHR34138">
    <property type="entry name" value="CELL SHAPE-DETERMINING PROTEIN MREC"/>
    <property type="match status" value="1"/>
</dbReference>
<dbReference type="InterPro" id="IPR042177">
    <property type="entry name" value="Cell/Rod_1"/>
</dbReference>
<feature type="transmembrane region" description="Helical" evidence="6">
    <location>
        <begin position="13"/>
        <end position="30"/>
    </location>
</feature>
<evidence type="ECO:0000256" key="5">
    <source>
        <dbReference type="SAM" id="Coils"/>
    </source>
</evidence>
<sequence>MQQLIFFIQRYKYFLYFLLLQIIALVLIINNHSFHKSKFINSTNSITGTIYSKTNAISEYLKLKSQNEILSEENKKLKNKLAKYQLISNDSVRNIVVKDSIFNQQYEYINGKILKNEFHKSYNFLTINRGENHGVQTELAVVNSKGIIGITDDASSSYARVQSILNRNSKINARFIKNNFFGSVTWNTKDYNVVQLTDIPRQAVYKVGDTIITGGKSTIFPEGILIGTVMDIPTKASALNTINIKLFNDMSNLGYVYIIKNLDKKEIENLEKTPDE</sequence>
<keyword evidence="3" id="KW-0133">Cell shape</keyword>
<proteinExistence type="inferred from homology"/>
<dbReference type="AlphaFoldDB" id="A0A5S5DYX1"/>
<evidence type="ECO:0000256" key="4">
    <source>
        <dbReference type="ARBA" id="ARBA00032089"/>
    </source>
</evidence>
<dbReference type="InterPro" id="IPR055342">
    <property type="entry name" value="MreC_beta-barrel_core"/>
</dbReference>
<dbReference type="PANTHER" id="PTHR34138:SF1">
    <property type="entry name" value="CELL SHAPE-DETERMINING PROTEIN MREC"/>
    <property type="match status" value="1"/>
</dbReference>
<gene>
    <name evidence="8" type="ORF">C7447_1011055</name>
</gene>
<dbReference type="EMBL" id="VNIA01000001">
    <property type="protein sequence ID" value="TYQ00439.1"/>
    <property type="molecule type" value="Genomic_DNA"/>
</dbReference>
<keyword evidence="9" id="KW-1185">Reference proteome</keyword>
<evidence type="ECO:0000256" key="3">
    <source>
        <dbReference type="ARBA" id="ARBA00022960"/>
    </source>
</evidence>
<name>A0A5S5DYX1_9FLAO</name>
<evidence type="ECO:0000256" key="2">
    <source>
        <dbReference type="ARBA" id="ARBA00013855"/>
    </source>
</evidence>
<dbReference type="NCBIfam" id="NF010532">
    <property type="entry name" value="PRK13922.9-3"/>
    <property type="match status" value="1"/>
</dbReference>
<evidence type="ECO:0000256" key="6">
    <source>
        <dbReference type="SAM" id="Phobius"/>
    </source>
</evidence>
<dbReference type="InterPro" id="IPR042175">
    <property type="entry name" value="Cell/Rod_MreC_2"/>
</dbReference>
<dbReference type="Proteomes" id="UP000323136">
    <property type="component" value="Unassembled WGS sequence"/>
</dbReference>
<dbReference type="InterPro" id="IPR007221">
    <property type="entry name" value="MreC"/>
</dbReference>
<keyword evidence="5" id="KW-0175">Coiled coil</keyword>
<keyword evidence="6" id="KW-0472">Membrane</keyword>
<keyword evidence="6" id="KW-1133">Transmembrane helix</keyword>
<dbReference type="OrthoDB" id="9811827at2"/>
<dbReference type="Gene3D" id="2.40.10.340">
    <property type="entry name" value="Rod shape-determining protein MreC, domain 1"/>
    <property type="match status" value="1"/>
</dbReference>
<organism evidence="8 9">
    <name type="scientific">Tenacibaculum adriaticum</name>
    <dbReference type="NCBI Taxonomy" id="413713"/>
    <lineage>
        <taxon>Bacteria</taxon>
        <taxon>Pseudomonadati</taxon>
        <taxon>Bacteroidota</taxon>
        <taxon>Flavobacteriia</taxon>
        <taxon>Flavobacteriales</taxon>
        <taxon>Flavobacteriaceae</taxon>
        <taxon>Tenacibaculum</taxon>
    </lineage>
</organism>
<protein>
    <recommendedName>
        <fullName evidence="2">Cell shape-determining protein MreC</fullName>
    </recommendedName>
    <alternativeName>
        <fullName evidence="4">Cell shape protein MreC</fullName>
    </alternativeName>
</protein>
<comment type="similarity">
    <text evidence="1">Belongs to the MreC family.</text>
</comment>
<evidence type="ECO:0000259" key="7">
    <source>
        <dbReference type="Pfam" id="PF04085"/>
    </source>
</evidence>
<reference evidence="8 9" key="1">
    <citation type="submission" date="2019-07" db="EMBL/GenBank/DDBJ databases">
        <title>Genomic Encyclopedia of Type Strains, Phase IV (KMG-IV): sequencing the most valuable type-strain genomes for metagenomic binning, comparative biology and taxonomic classification.</title>
        <authorList>
            <person name="Goeker M."/>
        </authorList>
    </citation>
    <scope>NUCLEOTIDE SEQUENCE [LARGE SCALE GENOMIC DNA]</scope>
    <source>
        <strain evidence="8 9">DSM 18961</strain>
    </source>
</reference>
<dbReference type="Pfam" id="PF04085">
    <property type="entry name" value="MreC"/>
    <property type="match status" value="1"/>
</dbReference>
<feature type="coiled-coil region" evidence="5">
    <location>
        <begin position="60"/>
        <end position="87"/>
    </location>
</feature>
<dbReference type="GO" id="GO:0008360">
    <property type="term" value="P:regulation of cell shape"/>
    <property type="evidence" value="ECO:0007669"/>
    <property type="project" value="UniProtKB-KW"/>
</dbReference>